<feature type="repeat" description="RCC1" evidence="2">
    <location>
        <begin position="65"/>
        <end position="119"/>
    </location>
</feature>
<evidence type="ECO:0000313" key="4">
    <source>
        <dbReference type="EMBL" id="CAK9064033.1"/>
    </source>
</evidence>
<dbReference type="InterPro" id="IPR000408">
    <property type="entry name" value="Reg_chr_condens"/>
</dbReference>
<dbReference type="Pfam" id="PF00415">
    <property type="entry name" value="RCC1"/>
    <property type="match status" value="2"/>
</dbReference>
<dbReference type="PANTHER" id="PTHR22870:SF466">
    <property type="entry name" value="ANKYRIN REPEAT-CONTAINING PROTEIN"/>
    <property type="match status" value="1"/>
</dbReference>
<sequence length="786" mass="86195">MLHLRHALRRVPPAGRTAGHRAASTALWRWGLGEGLERTPQRVAEGEGVSAVACGLEHSAFVVDGQLYTFGANADHQLGRASENDAHCAVAKLVAPDGHQPQAQQVALGARHTAVISEGGVLWTCGYGGSFWFGAGALGLNLRGTVPELRMVMPFVQEGTEILQVTCGDMHSLVLDSEGRVYSTGQGFFGALGRGALASTGEELEFKEVVFFRKTTDSILNPGVEPQIVKLDAGREFSAAMSSHGELWVWGKNDARCRGFGTRWTAHPPAQRKYPFLLRQLPMEGHVFRDVACGDRHIVAVTTAGAIYEWGDRRNFEPTAITLPSRYQDGLKGRTSGLDCESCSFALTVSGELYSWGRPDSGCVLTHEAHEEVVTRPRLVPPELFGDRKVLDLAVSKTRCRWGGGEAEVFRRVVVLRFEGEVDMVSASLILRASRPCPASVPMQESWQRDFVPGTFGTGSLNAWLQEVSSTSSRVPPLWSRLAAATEGLEVNAKAFALILCAQALSSETVPEAMAVAGRSFCEDPHRPVPCLSAVSFGHDFTSERLQALEELCAWSGGLSFNVDEPVMLKPAAEGLAAHLFSQVSDDGRFFERRRYYAQKQELGTCFMELPRLVKCLEGDSTPSVTPLHLHRRHSCSGLPALLVKASSLIDYAVPSESMLTVLSDVTLALAHRWSRSLRVWRIRRGLRDLVFGEPGSIGLDFEEPKPEGEASGARLREVSRRRATHPPASALKMQEGSELVAIHRVRVTERTVRSEVARRISSRPVSLTFRLPKSKKDRQFCCLWP</sequence>
<dbReference type="EMBL" id="CAXAMN010021851">
    <property type="protein sequence ID" value="CAK9064033.1"/>
    <property type="molecule type" value="Genomic_DNA"/>
</dbReference>
<reference evidence="4 5" key="1">
    <citation type="submission" date="2024-02" db="EMBL/GenBank/DDBJ databases">
        <authorList>
            <person name="Chen Y."/>
            <person name="Shah S."/>
            <person name="Dougan E. K."/>
            <person name="Thang M."/>
            <person name="Chan C."/>
        </authorList>
    </citation>
    <scope>NUCLEOTIDE SEQUENCE [LARGE SCALE GENOMIC DNA]</scope>
</reference>
<protein>
    <submittedName>
        <fullName evidence="4">Uncharacterized protein</fullName>
    </submittedName>
</protein>
<evidence type="ECO:0000256" key="2">
    <source>
        <dbReference type="PROSITE-ProRule" id="PRU00235"/>
    </source>
</evidence>
<feature type="compositionally biased region" description="Basic and acidic residues" evidence="3">
    <location>
        <begin position="703"/>
        <end position="721"/>
    </location>
</feature>
<keyword evidence="5" id="KW-1185">Reference proteome</keyword>
<dbReference type="PROSITE" id="PS00626">
    <property type="entry name" value="RCC1_2"/>
    <property type="match status" value="3"/>
</dbReference>
<dbReference type="InterPro" id="IPR051210">
    <property type="entry name" value="Ub_ligase/GEF_domain"/>
</dbReference>
<keyword evidence="1" id="KW-0677">Repeat</keyword>
<feature type="repeat" description="RCC1" evidence="2">
    <location>
        <begin position="245"/>
        <end position="304"/>
    </location>
</feature>
<feature type="region of interest" description="Disordered" evidence="3">
    <location>
        <begin position="702"/>
        <end position="731"/>
    </location>
</feature>
<evidence type="ECO:0000256" key="3">
    <source>
        <dbReference type="SAM" id="MobiDB-lite"/>
    </source>
</evidence>
<name>A0ABP0NJT2_9DINO</name>
<dbReference type="SUPFAM" id="SSF50985">
    <property type="entry name" value="RCC1/BLIP-II"/>
    <property type="match status" value="1"/>
</dbReference>
<feature type="repeat" description="RCC1" evidence="2">
    <location>
        <begin position="120"/>
        <end position="178"/>
    </location>
</feature>
<dbReference type="Gene3D" id="2.130.10.30">
    <property type="entry name" value="Regulator of chromosome condensation 1/beta-lactamase-inhibitor protein II"/>
    <property type="match status" value="1"/>
</dbReference>
<evidence type="ECO:0000313" key="5">
    <source>
        <dbReference type="Proteomes" id="UP001642484"/>
    </source>
</evidence>
<dbReference type="PANTHER" id="PTHR22870">
    <property type="entry name" value="REGULATOR OF CHROMOSOME CONDENSATION"/>
    <property type="match status" value="1"/>
</dbReference>
<dbReference type="PRINTS" id="PR00633">
    <property type="entry name" value="RCCNDNSATION"/>
</dbReference>
<evidence type="ECO:0000256" key="1">
    <source>
        <dbReference type="ARBA" id="ARBA00022737"/>
    </source>
</evidence>
<gene>
    <name evidence="4" type="ORF">CCMP2556_LOCUS31454</name>
</gene>
<dbReference type="PROSITE" id="PS50012">
    <property type="entry name" value="RCC1_3"/>
    <property type="match status" value="3"/>
</dbReference>
<organism evidence="4 5">
    <name type="scientific">Durusdinium trenchii</name>
    <dbReference type="NCBI Taxonomy" id="1381693"/>
    <lineage>
        <taxon>Eukaryota</taxon>
        <taxon>Sar</taxon>
        <taxon>Alveolata</taxon>
        <taxon>Dinophyceae</taxon>
        <taxon>Suessiales</taxon>
        <taxon>Symbiodiniaceae</taxon>
        <taxon>Durusdinium</taxon>
    </lineage>
</organism>
<dbReference type="Pfam" id="PF13540">
    <property type="entry name" value="RCC1_2"/>
    <property type="match status" value="1"/>
</dbReference>
<proteinExistence type="predicted"/>
<dbReference type="InterPro" id="IPR009091">
    <property type="entry name" value="RCC1/BLIP-II"/>
</dbReference>
<comment type="caution">
    <text evidence="4">The sequence shown here is derived from an EMBL/GenBank/DDBJ whole genome shotgun (WGS) entry which is preliminary data.</text>
</comment>
<accession>A0ABP0NJT2</accession>
<dbReference type="Proteomes" id="UP001642484">
    <property type="component" value="Unassembled WGS sequence"/>
</dbReference>